<dbReference type="PROSITE" id="PS00137">
    <property type="entry name" value="SUBTILASE_HIS"/>
    <property type="match status" value="1"/>
</dbReference>
<dbReference type="Gene3D" id="3.30.70.80">
    <property type="entry name" value="Peptidase S8 propeptide/proteinase inhibitor I9"/>
    <property type="match status" value="1"/>
</dbReference>
<keyword evidence="7 10" id="KW-0378">Hydrolase</keyword>
<dbReference type="InterPro" id="IPR036852">
    <property type="entry name" value="Peptidase_S8/S53_dom_sf"/>
</dbReference>
<evidence type="ECO:0000256" key="11">
    <source>
        <dbReference type="RuleBase" id="RU003355"/>
    </source>
</evidence>
<dbReference type="PROSITE" id="PS00136">
    <property type="entry name" value="SUBTILASE_ASP"/>
    <property type="match status" value="1"/>
</dbReference>
<comment type="similarity">
    <text evidence="3 10 11">Belongs to the peptidase S8 family.</text>
</comment>
<keyword evidence="4" id="KW-0964">Secreted</keyword>
<comment type="subcellular location">
    <subcellularLocation>
        <location evidence="2">Secreted</location>
    </subcellularLocation>
</comment>
<evidence type="ECO:0000256" key="10">
    <source>
        <dbReference type="PROSITE-ProRule" id="PRU01240"/>
    </source>
</evidence>
<evidence type="ECO:0000256" key="5">
    <source>
        <dbReference type="ARBA" id="ARBA00022670"/>
    </source>
</evidence>
<dbReference type="CDD" id="cd07477">
    <property type="entry name" value="Peptidases_S8_Subtilisin_subset"/>
    <property type="match status" value="1"/>
</dbReference>
<dbReference type="InterPro" id="IPR034202">
    <property type="entry name" value="Subtilisin_Carlsberg-like"/>
</dbReference>
<dbReference type="PROSITE" id="PS51892">
    <property type="entry name" value="SUBTILASE"/>
    <property type="match status" value="1"/>
</dbReference>
<dbReference type="InterPro" id="IPR000209">
    <property type="entry name" value="Peptidase_S8/S53_dom"/>
</dbReference>
<evidence type="ECO:0000256" key="9">
    <source>
        <dbReference type="ARBA" id="ARBA00022837"/>
    </source>
</evidence>
<dbReference type="SUPFAM" id="SSF52743">
    <property type="entry name" value="Subtilisin-like"/>
    <property type="match status" value="1"/>
</dbReference>
<dbReference type="SUPFAM" id="SSF54897">
    <property type="entry name" value="Protease propeptides/inhibitors"/>
    <property type="match status" value="1"/>
</dbReference>
<evidence type="ECO:0000256" key="8">
    <source>
        <dbReference type="ARBA" id="ARBA00022825"/>
    </source>
</evidence>
<feature type="domain" description="Peptidase S8/S53" evidence="12">
    <location>
        <begin position="119"/>
        <end position="365"/>
    </location>
</feature>
<dbReference type="PRINTS" id="PR00723">
    <property type="entry name" value="SUBTILISIN"/>
</dbReference>
<sequence>MKKLVAAVGTLALLTAPLQTGFAAQSEENSEDYLVKFDGPAEQGLLEAFGVEDEDILHAYELLPVYHINLSENQANGLENHPQVEFVEENAEAEALSQTEPWGIPHVQGTDAQEEGHTGEGVSVAVLDTGIDNTHEDLNVAGGYSVFDDEENNDPFYDGNGHGTHVAGTVAALDNDLGVVGVAPETDVYAVKVLNNDGSGSYAGIAEGLEWAIQNDMDIINMSLGGSQSSDILEDYTDLAYDEGSLVVAAAGNDGNRGGNNDSVGYPAKYESAIAVAAVDQNNDRATFSSTGDAVEIAAPGVDVLSTVPGDDYDSFNGTSMAAPHVAGVAAQVWQAKPDLTNEELRSLLNDTALELGPSHQYGHGLVQSLDAIQE</sequence>
<evidence type="ECO:0000256" key="2">
    <source>
        <dbReference type="ARBA" id="ARBA00004613"/>
    </source>
</evidence>
<gene>
    <name evidence="13" type="ORF">J2R98_002067</name>
</gene>
<keyword evidence="14" id="KW-1185">Reference proteome</keyword>
<dbReference type="EMBL" id="JAUSUP010000006">
    <property type="protein sequence ID" value="MDQ0352233.1"/>
    <property type="molecule type" value="Genomic_DNA"/>
</dbReference>
<evidence type="ECO:0000256" key="7">
    <source>
        <dbReference type="ARBA" id="ARBA00022801"/>
    </source>
</evidence>
<dbReference type="Proteomes" id="UP001236723">
    <property type="component" value="Unassembled WGS sequence"/>
</dbReference>
<dbReference type="PANTHER" id="PTHR43806:SF11">
    <property type="entry name" value="CEREVISIN-RELATED"/>
    <property type="match status" value="1"/>
</dbReference>
<feature type="active site" description="Charge relay system" evidence="10">
    <location>
        <position position="128"/>
    </location>
</feature>
<evidence type="ECO:0000313" key="13">
    <source>
        <dbReference type="EMBL" id="MDQ0352233.1"/>
    </source>
</evidence>
<accession>A0ABU0DUV9</accession>
<dbReference type="InterPro" id="IPR023827">
    <property type="entry name" value="Peptidase_S8_Asp-AS"/>
</dbReference>
<comment type="cofactor">
    <cofactor evidence="1">
        <name>Ca(2+)</name>
        <dbReference type="ChEBI" id="CHEBI:29108"/>
    </cofactor>
</comment>
<evidence type="ECO:0000256" key="6">
    <source>
        <dbReference type="ARBA" id="ARBA00022723"/>
    </source>
</evidence>
<organism evidence="13 14">
    <name type="scientific">Alkalibacillus filiformis</name>
    <dbReference type="NCBI Taxonomy" id="200990"/>
    <lineage>
        <taxon>Bacteria</taxon>
        <taxon>Bacillati</taxon>
        <taxon>Bacillota</taxon>
        <taxon>Bacilli</taxon>
        <taxon>Bacillales</taxon>
        <taxon>Bacillaceae</taxon>
        <taxon>Alkalibacillus</taxon>
    </lineage>
</organism>
<dbReference type="InterPro" id="IPR037045">
    <property type="entry name" value="S8pro/Inhibitor_I9_sf"/>
</dbReference>
<evidence type="ECO:0000256" key="1">
    <source>
        <dbReference type="ARBA" id="ARBA00001913"/>
    </source>
</evidence>
<evidence type="ECO:0000313" key="14">
    <source>
        <dbReference type="Proteomes" id="UP001236723"/>
    </source>
</evidence>
<dbReference type="RefSeq" id="WP_307068630.1">
    <property type="nucleotide sequence ID" value="NZ_JAUSUP010000006.1"/>
</dbReference>
<dbReference type="Pfam" id="PF00082">
    <property type="entry name" value="Peptidase_S8"/>
    <property type="match status" value="1"/>
</dbReference>
<proteinExistence type="inferred from homology"/>
<protein>
    <submittedName>
        <fullName evidence="13">Subtilisin</fullName>
        <ecNumber evidence="13">3.4.21.62</ecNumber>
    </submittedName>
</protein>
<keyword evidence="6" id="KW-0479">Metal-binding</keyword>
<keyword evidence="5 10" id="KW-0645">Protease</keyword>
<keyword evidence="8 10" id="KW-0720">Serine protease</keyword>
<feature type="active site" description="Charge relay system" evidence="10">
    <location>
        <position position="162"/>
    </location>
</feature>
<dbReference type="EC" id="3.4.21.62" evidence="13"/>
<dbReference type="PROSITE" id="PS00138">
    <property type="entry name" value="SUBTILASE_SER"/>
    <property type="match status" value="1"/>
</dbReference>
<dbReference type="PANTHER" id="PTHR43806">
    <property type="entry name" value="PEPTIDASE S8"/>
    <property type="match status" value="1"/>
</dbReference>
<name>A0ABU0DUV9_9BACI</name>
<feature type="active site" description="Charge relay system" evidence="10">
    <location>
        <position position="320"/>
    </location>
</feature>
<evidence type="ECO:0000256" key="3">
    <source>
        <dbReference type="ARBA" id="ARBA00011073"/>
    </source>
</evidence>
<dbReference type="Gene3D" id="3.40.50.200">
    <property type="entry name" value="Peptidase S8/S53 domain"/>
    <property type="match status" value="1"/>
</dbReference>
<keyword evidence="9" id="KW-0106">Calcium</keyword>
<dbReference type="InterPro" id="IPR022398">
    <property type="entry name" value="Peptidase_S8_His-AS"/>
</dbReference>
<evidence type="ECO:0000256" key="4">
    <source>
        <dbReference type="ARBA" id="ARBA00022525"/>
    </source>
</evidence>
<dbReference type="InterPro" id="IPR015500">
    <property type="entry name" value="Peptidase_S8_subtilisin-rel"/>
</dbReference>
<dbReference type="InterPro" id="IPR050131">
    <property type="entry name" value="Peptidase_S8_subtilisin-like"/>
</dbReference>
<evidence type="ECO:0000259" key="12">
    <source>
        <dbReference type="Pfam" id="PF00082"/>
    </source>
</evidence>
<dbReference type="GO" id="GO:0004252">
    <property type="term" value="F:serine-type endopeptidase activity"/>
    <property type="evidence" value="ECO:0007669"/>
    <property type="project" value="UniProtKB-EC"/>
</dbReference>
<reference evidence="13 14" key="1">
    <citation type="submission" date="2023-07" db="EMBL/GenBank/DDBJ databases">
        <title>Genomic Encyclopedia of Type Strains, Phase IV (KMG-IV): sequencing the most valuable type-strain genomes for metagenomic binning, comparative biology and taxonomic classification.</title>
        <authorList>
            <person name="Goeker M."/>
        </authorList>
    </citation>
    <scope>NUCLEOTIDE SEQUENCE [LARGE SCALE GENOMIC DNA]</scope>
    <source>
        <strain evidence="13 14">DSM 15448</strain>
    </source>
</reference>
<comment type="caution">
    <text evidence="13">The sequence shown here is derived from an EMBL/GenBank/DDBJ whole genome shotgun (WGS) entry which is preliminary data.</text>
</comment>
<dbReference type="InterPro" id="IPR023828">
    <property type="entry name" value="Peptidase_S8_Ser-AS"/>
</dbReference>